<name>A0ABN6KTY8_9FLAO</name>
<reference evidence="3 4" key="1">
    <citation type="journal article" date="2022" name="Int. J. Syst. Evol. Microbiol.">
        <title>Flavobacterium ammonificans sp. nov. and Flavobacterium ammoniigenes sp. nov., ammonifying bacteria isolated from surface river water.</title>
        <authorList>
            <person name="Watanabe K."/>
            <person name="Kitamura T."/>
            <person name="Ogata Y."/>
            <person name="Shindo C."/>
            <person name="Suda W."/>
        </authorList>
    </citation>
    <scope>NUCLEOTIDE SEQUENCE [LARGE SCALE GENOMIC DNA]</scope>
    <source>
        <strain evidence="3 4">GENT11</strain>
    </source>
</reference>
<keyword evidence="4" id="KW-1185">Reference proteome</keyword>
<evidence type="ECO:0008006" key="5">
    <source>
        <dbReference type="Google" id="ProtNLM"/>
    </source>
</evidence>
<dbReference type="Gene3D" id="3.20.20.80">
    <property type="entry name" value="Glycosidases"/>
    <property type="match status" value="1"/>
</dbReference>
<sequence>MSSNATPKSIANGVMLNAYPDSIGKNLKDIVSMLQLPEFKDTFSLFYVLPTFFNSDLDRGFSIVNYNINEELVSKQDIEALKALNIQLKFDIVLNHLSVASPQFKDLIAKGDQSKFKDFFIDWNEFWKGNGTLGEDGVIIPNKEYLDKLFMRKSGLPILNIVFPDGQERPYWNTFYQKVTLQKITVSDLQSLTEITTDQASVISETINRAIEENQDIQTIDLGLNVQLNSEVLKIVNNKREYLGQMDVNANSPLVWEFYEDVLAKVASYGGQILRLDAFAYLHKAIGESNFFNKPGTWDYLARINEIAKRNNLELLPEIHAEYGLHLHEEVAKEGYAIYDFFLPGLCIHAIEKGSNKAIVTWAKDIITKGLKTVNMLGCHDGIPVLDLKGKEVDGVYQKGLLEDDEIEDLMNLIIERGGLVKNLYGADGKKISYYQVNATYFSALGESEQKLALARAIQLFMPGIPQIWYLDIFAGKNDYDGVEKAGKDGHKEINRTTLSIEAIQEGLKKEVVLKQLDMLRLRNTCKAFSGTLEFGQAAENELNLIWRNGDELAQLKANLTTHEFSIQYTESGEVKTL</sequence>
<proteinExistence type="predicted"/>
<evidence type="ECO:0000256" key="2">
    <source>
        <dbReference type="ARBA" id="ARBA00022679"/>
    </source>
</evidence>
<evidence type="ECO:0000313" key="4">
    <source>
        <dbReference type="Proteomes" id="UP001319865"/>
    </source>
</evidence>
<evidence type="ECO:0000313" key="3">
    <source>
        <dbReference type="EMBL" id="BDB52607.1"/>
    </source>
</evidence>
<dbReference type="RefSeq" id="WP_229331483.1">
    <property type="nucleotide sequence ID" value="NZ_AP025183.1"/>
</dbReference>
<dbReference type="Gene3D" id="3.90.400.10">
    <property type="entry name" value="Oligo-1,6-glucosidase, Domain 2"/>
    <property type="match status" value="1"/>
</dbReference>
<dbReference type="InterPro" id="IPR017853">
    <property type="entry name" value="GH"/>
</dbReference>
<dbReference type="InterPro" id="IPR045857">
    <property type="entry name" value="O16G_dom_2"/>
</dbReference>
<keyword evidence="1" id="KW-0328">Glycosyltransferase</keyword>
<keyword evidence="2" id="KW-0808">Transferase</keyword>
<dbReference type="PANTHER" id="PTHR38784">
    <property type="entry name" value="SUCROSE PHOSPHORYLASE"/>
    <property type="match status" value="1"/>
</dbReference>
<organism evidence="3 4">
    <name type="scientific">Flavobacterium ammonificans</name>
    <dbReference type="NCBI Taxonomy" id="1751056"/>
    <lineage>
        <taxon>Bacteria</taxon>
        <taxon>Pseudomonadati</taxon>
        <taxon>Bacteroidota</taxon>
        <taxon>Flavobacteriia</taxon>
        <taxon>Flavobacteriales</taxon>
        <taxon>Flavobacteriaceae</taxon>
        <taxon>Flavobacterium</taxon>
    </lineage>
</organism>
<accession>A0ABN6KTY8</accession>
<dbReference type="Proteomes" id="UP001319865">
    <property type="component" value="Chromosome"/>
</dbReference>
<reference evidence="3 4" key="2">
    <citation type="journal article" date="2022" name="Microorganisms">
        <title>Complete Genome Sequences of Two Flavobacterium ammonificans Strains and a Flavobacterium ammoniigenes Strain of Ammonifying Bacterioplankton Isolated from Surface River Water.</title>
        <authorList>
            <person name="Suda W."/>
            <person name="Ogata Y."/>
            <person name="Shindo C."/>
            <person name="Watanabe K."/>
        </authorList>
    </citation>
    <scope>NUCLEOTIDE SEQUENCE [LARGE SCALE GENOMIC DNA]</scope>
    <source>
        <strain evidence="3 4">GENT11</strain>
    </source>
</reference>
<dbReference type="PANTHER" id="PTHR38784:SF1">
    <property type="entry name" value="SUCROSE PHOSPHORYLASE"/>
    <property type="match status" value="1"/>
</dbReference>
<dbReference type="EMBL" id="AP025183">
    <property type="protein sequence ID" value="BDB52607.1"/>
    <property type="molecule type" value="Genomic_DNA"/>
</dbReference>
<gene>
    <name evidence="3" type="ORF">GENT11_09190</name>
</gene>
<protein>
    <recommendedName>
        <fullName evidence="5">Glycosidase</fullName>
    </recommendedName>
</protein>
<evidence type="ECO:0000256" key="1">
    <source>
        <dbReference type="ARBA" id="ARBA00022676"/>
    </source>
</evidence>
<dbReference type="SUPFAM" id="SSF51445">
    <property type="entry name" value="(Trans)glycosidases"/>
    <property type="match status" value="1"/>
</dbReference>